<keyword evidence="3" id="KW-1185">Reference proteome</keyword>
<protein>
    <submittedName>
        <fullName evidence="2">Uncharacterized protein</fullName>
    </submittedName>
</protein>
<organism evidence="2 3">
    <name type="scientific">Terrabacter aeriphilus</name>
    <dbReference type="NCBI Taxonomy" id="515662"/>
    <lineage>
        <taxon>Bacteria</taxon>
        <taxon>Bacillati</taxon>
        <taxon>Actinomycetota</taxon>
        <taxon>Actinomycetes</taxon>
        <taxon>Micrococcales</taxon>
        <taxon>Intrasporangiaceae</taxon>
        <taxon>Terrabacter</taxon>
    </lineage>
</organism>
<accession>A0ABP9J3B4</accession>
<proteinExistence type="predicted"/>
<dbReference type="EMBL" id="BAABIW010000006">
    <property type="protein sequence ID" value="GAA5019287.1"/>
    <property type="molecule type" value="Genomic_DNA"/>
</dbReference>
<evidence type="ECO:0000313" key="3">
    <source>
        <dbReference type="Proteomes" id="UP001500427"/>
    </source>
</evidence>
<evidence type="ECO:0000313" key="2">
    <source>
        <dbReference type="EMBL" id="GAA5019287.1"/>
    </source>
</evidence>
<feature type="region of interest" description="Disordered" evidence="1">
    <location>
        <begin position="1"/>
        <end position="24"/>
    </location>
</feature>
<evidence type="ECO:0000256" key="1">
    <source>
        <dbReference type="SAM" id="MobiDB-lite"/>
    </source>
</evidence>
<gene>
    <name evidence="2" type="ORF">GCM10023258_06810</name>
</gene>
<name>A0ABP9J3B4_9MICO</name>
<comment type="caution">
    <text evidence="2">The sequence shown here is derived from an EMBL/GenBank/DDBJ whole genome shotgun (WGS) entry which is preliminary data.</text>
</comment>
<sequence>MADPGERDRVLGAGDDEPLLGGIPGAPPREDVRLVAHQGDLVLLLGAQLVDGDDLLVEVVERRAGRCQPVLEDRHVARAVVVAVEVAHRADREVRVLPVLLGGQRARAGELAVVGRAVDVVAPGDDHLVVAREEADGLALEVVLRERLGVGPLGAPRAHPDAREGRDVRPPTRAREVCRPARAGGRGRLPAVGQVPVVVAEDLEEVRDEPELRHGLVEVVGEHTAHLAPPRVVPHEPGDLGRRLALARRAERAVRVVVGGVDGQGVVDRLAERSRRPARQRPHLRPGDGVDLLDGAVRQAGQRLDHGSITRPA</sequence>
<dbReference type="Proteomes" id="UP001500427">
    <property type="component" value="Unassembled WGS sequence"/>
</dbReference>
<reference evidence="3" key="1">
    <citation type="journal article" date="2019" name="Int. J. Syst. Evol. Microbiol.">
        <title>The Global Catalogue of Microorganisms (GCM) 10K type strain sequencing project: providing services to taxonomists for standard genome sequencing and annotation.</title>
        <authorList>
            <consortium name="The Broad Institute Genomics Platform"/>
            <consortium name="The Broad Institute Genome Sequencing Center for Infectious Disease"/>
            <person name="Wu L."/>
            <person name="Ma J."/>
        </authorList>
    </citation>
    <scope>NUCLEOTIDE SEQUENCE [LARGE SCALE GENOMIC DNA]</scope>
    <source>
        <strain evidence="3">JCM 17687</strain>
    </source>
</reference>
<feature type="compositionally biased region" description="Basic and acidic residues" evidence="1">
    <location>
        <begin position="1"/>
        <end position="10"/>
    </location>
</feature>